<dbReference type="EMBL" id="BSXS01001600">
    <property type="protein sequence ID" value="GME76657.1"/>
    <property type="molecule type" value="Genomic_DNA"/>
</dbReference>
<accession>A0ACB5SY94</accession>
<evidence type="ECO:0000313" key="1">
    <source>
        <dbReference type="EMBL" id="GME76657.1"/>
    </source>
</evidence>
<name>A0ACB5SY94_AMBMO</name>
<dbReference type="Proteomes" id="UP001165064">
    <property type="component" value="Unassembled WGS sequence"/>
</dbReference>
<keyword evidence="2" id="KW-1185">Reference proteome</keyword>
<protein>
    <submittedName>
        <fullName evidence="1">Unnamed protein product</fullName>
    </submittedName>
</protein>
<proteinExistence type="predicted"/>
<reference evidence="1" key="1">
    <citation type="submission" date="2023-04" db="EMBL/GenBank/DDBJ databases">
        <title>Ambrosiozyma monospora NBRC 10751.</title>
        <authorList>
            <person name="Ichikawa N."/>
            <person name="Sato H."/>
            <person name="Tonouchi N."/>
        </authorList>
    </citation>
    <scope>NUCLEOTIDE SEQUENCE</scope>
    <source>
        <strain evidence="1">NBRC 10751</strain>
    </source>
</reference>
<evidence type="ECO:0000313" key="2">
    <source>
        <dbReference type="Proteomes" id="UP001165064"/>
    </source>
</evidence>
<comment type="caution">
    <text evidence="1">The sequence shown here is derived from an EMBL/GenBank/DDBJ whole genome shotgun (WGS) entry which is preliminary data.</text>
</comment>
<organism evidence="1 2">
    <name type="scientific">Ambrosiozyma monospora</name>
    <name type="common">Yeast</name>
    <name type="synonym">Endomycopsis monosporus</name>
    <dbReference type="NCBI Taxonomy" id="43982"/>
    <lineage>
        <taxon>Eukaryota</taxon>
        <taxon>Fungi</taxon>
        <taxon>Dikarya</taxon>
        <taxon>Ascomycota</taxon>
        <taxon>Saccharomycotina</taxon>
        <taxon>Pichiomycetes</taxon>
        <taxon>Pichiales</taxon>
        <taxon>Pichiaceae</taxon>
        <taxon>Ambrosiozyma</taxon>
    </lineage>
</organism>
<sequence length="482" mass="53909">MTTIMQRYRNAEDFWLYSIGINDQTPEMKEHFRHRSVNYNNNSGNQVNGDRDDYEYDKDHIIVIVGSMIGLIPGYGITNMLGMLRSYLRELTQEQNLSQEYLPRPLAALAWSSTSESWIFLVYTIFAFGGCFFVGPLFDHFGCRAVLLVGMVLITGGLVLTSFCMEFYQFILCFGIIVGLGISFVTTPLCSVINHFYDRRLGLMHGIAQLGGSIGGVVVSFMVRSLCDNIQWGWGWALRSVALFSFICILIPFFIVYDRTDQLMKGKPPKSIWRLLIDNFDIEPLKNVKFLLIISSIGLVELAYLVSFSHYSSFAMAEGFSEQLAFIIALVFNIAGIIGHVIPSFISDYVGRLNVLLATTVLITIFTFGLWLPARFNPDSMSLLFVFVVLHGFLFAAVFSLCPALIGQIYKVDEFGKRYGLVCGFLTLLNVIGTPCAFTLLGIADLDGFTGLIVFCGVVCVLACVSMIMLKRVLTPNFKDVV</sequence>
<gene>
    <name evidence="1" type="ORF">Amon02_000270600</name>
</gene>